<accession>A0A7T3EV47</accession>
<sequence>MIPLELVKLHLRVDGDDEDDLICLYYDAAVSDCVAYLNRPLYQDDAEADAAAKVGKADGVVLNPSIRNAILLTVGYLYSNREDGAVGLPRAARRLLEPFRNLPGV</sequence>
<evidence type="ECO:0000313" key="1">
    <source>
        <dbReference type="EMBL" id="QPT37476.1"/>
    </source>
</evidence>
<gene>
    <name evidence="1" type="ORF">I6G28_05935</name>
</gene>
<dbReference type="RefSeq" id="WP_111726715.1">
    <property type="nucleotide sequence ID" value="NZ_CP065726.1"/>
</dbReference>
<keyword evidence="2" id="KW-1185">Reference proteome</keyword>
<organism evidence="1 2">
    <name type="scientific">Neisseria cinerea</name>
    <dbReference type="NCBI Taxonomy" id="483"/>
    <lineage>
        <taxon>Bacteria</taxon>
        <taxon>Pseudomonadati</taxon>
        <taxon>Pseudomonadota</taxon>
        <taxon>Betaproteobacteria</taxon>
        <taxon>Neisseriales</taxon>
        <taxon>Neisseriaceae</taxon>
        <taxon>Neisseria</taxon>
    </lineage>
</organism>
<name>A0A7T3EV47_NEICI</name>
<dbReference type="Gene3D" id="1.10.3230.30">
    <property type="entry name" value="Phage gp6-like head-tail connector protein"/>
    <property type="match status" value="1"/>
</dbReference>
<dbReference type="EMBL" id="CP065726">
    <property type="protein sequence ID" value="QPT37476.1"/>
    <property type="molecule type" value="Genomic_DNA"/>
</dbReference>
<dbReference type="InterPro" id="IPR006450">
    <property type="entry name" value="Phage_HK97_gp6-like"/>
</dbReference>
<dbReference type="GeneID" id="84020894"/>
<reference evidence="1 2" key="1">
    <citation type="submission" date="2020-12" db="EMBL/GenBank/DDBJ databases">
        <title>FDA dAtabase for Regulatory Grade micrObial Sequences (FDA-ARGOS): Supporting development and validation of Infectious Disease Dx tests.</title>
        <authorList>
            <person name="Sproer C."/>
            <person name="Gronow S."/>
            <person name="Severitt S."/>
            <person name="Schroder I."/>
            <person name="Tallon L."/>
            <person name="Sadzewicz L."/>
            <person name="Zhao X."/>
            <person name="Boylan J."/>
            <person name="Ott S."/>
            <person name="Bowen H."/>
            <person name="Vavikolanu K."/>
            <person name="Mehta A."/>
            <person name="Aluvathingal J."/>
            <person name="Nadendla S."/>
            <person name="Lowell S."/>
            <person name="Myers T."/>
            <person name="Yan Y."/>
            <person name="Sichtig H."/>
        </authorList>
    </citation>
    <scope>NUCLEOTIDE SEQUENCE [LARGE SCALE GENOMIC DNA]</scope>
    <source>
        <strain evidence="1 2">FDAARGOS_871</strain>
    </source>
</reference>
<dbReference type="Pfam" id="PF05135">
    <property type="entry name" value="Phage_connect_1"/>
    <property type="match status" value="1"/>
</dbReference>
<dbReference type="CDD" id="cd08054">
    <property type="entry name" value="gp6"/>
    <property type="match status" value="1"/>
</dbReference>
<dbReference type="InterPro" id="IPR021146">
    <property type="entry name" value="Phage_gp6-like_head-tail"/>
</dbReference>
<dbReference type="Proteomes" id="UP000594865">
    <property type="component" value="Chromosome"/>
</dbReference>
<protein>
    <submittedName>
        <fullName evidence="1">Phage gp6-like head-tail connector protein</fullName>
    </submittedName>
</protein>
<proteinExistence type="predicted"/>
<dbReference type="NCBIfam" id="TIGR01560">
    <property type="entry name" value="put_DNA_pack"/>
    <property type="match status" value="1"/>
</dbReference>
<evidence type="ECO:0000313" key="2">
    <source>
        <dbReference type="Proteomes" id="UP000594865"/>
    </source>
</evidence>
<dbReference type="AlphaFoldDB" id="A0A7T3EV47"/>